<evidence type="ECO:0000313" key="1">
    <source>
        <dbReference type="EMBL" id="CAI2181373.1"/>
    </source>
</evidence>
<reference evidence="1" key="1">
    <citation type="submission" date="2022-08" db="EMBL/GenBank/DDBJ databases">
        <authorList>
            <person name="Kallberg Y."/>
            <person name="Tangrot J."/>
            <person name="Rosling A."/>
        </authorList>
    </citation>
    <scope>NUCLEOTIDE SEQUENCE</scope>
    <source>
        <strain evidence="1">Wild A</strain>
    </source>
</reference>
<name>A0A9W4WRK2_9GLOM</name>
<dbReference type="AlphaFoldDB" id="A0A9W4WRK2"/>
<protein>
    <submittedName>
        <fullName evidence="1">12171_t:CDS:1</fullName>
    </submittedName>
</protein>
<dbReference type="Proteomes" id="UP001153678">
    <property type="component" value="Unassembled WGS sequence"/>
</dbReference>
<dbReference type="OrthoDB" id="2433205at2759"/>
<gene>
    <name evidence="1" type="ORF">FWILDA_LOCUS10053</name>
</gene>
<accession>A0A9W4WRK2</accession>
<keyword evidence="2" id="KW-1185">Reference proteome</keyword>
<comment type="caution">
    <text evidence="1">The sequence shown here is derived from an EMBL/GenBank/DDBJ whole genome shotgun (WGS) entry which is preliminary data.</text>
</comment>
<organism evidence="1 2">
    <name type="scientific">Funneliformis geosporum</name>
    <dbReference type="NCBI Taxonomy" id="1117311"/>
    <lineage>
        <taxon>Eukaryota</taxon>
        <taxon>Fungi</taxon>
        <taxon>Fungi incertae sedis</taxon>
        <taxon>Mucoromycota</taxon>
        <taxon>Glomeromycotina</taxon>
        <taxon>Glomeromycetes</taxon>
        <taxon>Glomerales</taxon>
        <taxon>Glomeraceae</taxon>
        <taxon>Funneliformis</taxon>
    </lineage>
</organism>
<dbReference type="EMBL" id="CAMKVN010002500">
    <property type="protein sequence ID" value="CAI2181373.1"/>
    <property type="molecule type" value="Genomic_DNA"/>
</dbReference>
<proteinExistence type="predicted"/>
<sequence length="119" mass="14126">MQNWRLDNLLFAQSDNIKLIKEPELNTTMDTITDTEPFAVNYYNDAYDLEFLSIMELAQKTMKTTEHSINRFIVQPQINQYGYIQILNDIVARNDEGLSLILEDNDKIFYLWPLRMKDQ</sequence>
<evidence type="ECO:0000313" key="2">
    <source>
        <dbReference type="Proteomes" id="UP001153678"/>
    </source>
</evidence>